<dbReference type="AlphaFoldDB" id="A0A9X0W5Q8"/>
<dbReference type="Pfam" id="PF11848">
    <property type="entry name" value="DUF3368"/>
    <property type="match status" value="1"/>
</dbReference>
<organism evidence="1 2">
    <name type="scientific">Lamprobacter modestohalophilus</name>
    <dbReference type="NCBI Taxonomy" id="1064514"/>
    <lineage>
        <taxon>Bacteria</taxon>
        <taxon>Pseudomonadati</taxon>
        <taxon>Pseudomonadota</taxon>
        <taxon>Gammaproteobacteria</taxon>
        <taxon>Chromatiales</taxon>
        <taxon>Chromatiaceae</taxon>
        <taxon>Lamprobacter</taxon>
    </lineage>
</organism>
<evidence type="ECO:0000313" key="1">
    <source>
        <dbReference type="EMBL" id="MBK1617316.1"/>
    </source>
</evidence>
<keyword evidence="2" id="KW-1185">Reference proteome</keyword>
<reference evidence="1 2" key="1">
    <citation type="journal article" date="2020" name="Microorganisms">
        <title>Osmotic Adaptation and Compatible Solute Biosynthesis of Phototrophic Bacteria as Revealed from Genome Analyses.</title>
        <authorList>
            <person name="Imhoff J.F."/>
            <person name="Rahn T."/>
            <person name="Kunzel S."/>
            <person name="Keller A."/>
            <person name="Neulinger S.C."/>
        </authorList>
    </citation>
    <scope>NUCLEOTIDE SEQUENCE [LARGE SCALE GENOMIC DNA]</scope>
    <source>
        <strain evidence="1 2">DSM 25653</strain>
    </source>
</reference>
<accession>A0A9X0W5Q8</accession>
<proteinExistence type="predicted"/>
<evidence type="ECO:0000313" key="2">
    <source>
        <dbReference type="Proteomes" id="UP001138768"/>
    </source>
</evidence>
<dbReference type="Proteomes" id="UP001138768">
    <property type="component" value="Unassembled WGS sequence"/>
</dbReference>
<sequence length="85" mass="9001">MVPNRWVVNASPLILLGKVEQIQLLGALAGEIAVPRAVIREVSAKPDGERTAQTLTTLESAIIVDDEVPPANILSWDLGSGETGE</sequence>
<gene>
    <name evidence="1" type="ORF">CKO42_02380</name>
</gene>
<dbReference type="EMBL" id="NRRY01000003">
    <property type="protein sequence ID" value="MBK1617316.1"/>
    <property type="molecule type" value="Genomic_DNA"/>
</dbReference>
<dbReference type="InterPro" id="IPR021799">
    <property type="entry name" value="PIN-like_prokaryotic"/>
</dbReference>
<name>A0A9X0W5Q8_9GAMM</name>
<protein>
    <submittedName>
        <fullName evidence="1">Uncharacterized protein</fullName>
    </submittedName>
</protein>
<comment type="caution">
    <text evidence="1">The sequence shown here is derived from an EMBL/GenBank/DDBJ whole genome shotgun (WGS) entry which is preliminary data.</text>
</comment>